<keyword evidence="2" id="KW-0813">Transport</keyword>
<reference evidence="9 10" key="1">
    <citation type="submission" date="2021-02" db="EMBL/GenBank/DDBJ databases">
        <title>Plant Genome Project.</title>
        <authorList>
            <person name="Zhang R.-G."/>
        </authorList>
    </citation>
    <scope>NUCLEOTIDE SEQUENCE [LARGE SCALE GENOMIC DNA]</scope>
    <source>
        <tissue evidence="9">Leaves</tissue>
    </source>
</reference>
<gene>
    <name evidence="9" type="ORF">JRO89_XS03G0332800</name>
</gene>
<feature type="transmembrane region" description="Helical" evidence="7">
    <location>
        <begin position="462"/>
        <end position="480"/>
    </location>
</feature>
<dbReference type="Proteomes" id="UP000827721">
    <property type="component" value="Unassembled WGS sequence"/>
</dbReference>
<feature type="transmembrane region" description="Helical" evidence="7">
    <location>
        <begin position="544"/>
        <end position="565"/>
    </location>
</feature>
<feature type="transmembrane region" description="Helical" evidence="7">
    <location>
        <begin position="65"/>
        <end position="88"/>
    </location>
</feature>
<feature type="domain" description="Amino acid transporter transmembrane" evidence="8">
    <location>
        <begin position="580"/>
        <end position="662"/>
    </location>
</feature>
<keyword evidence="3 7" id="KW-0812">Transmembrane</keyword>
<comment type="caution">
    <text evidence="9">The sequence shown here is derived from an EMBL/GenBank/DDBJ whole genome shotgun (WGS) entry which is preliminary data.</text>
</comment>
<keyword evidence="6 7" id="KW-0472">Membrane</keyword>
<evidence type="ECO:0000256" key="2">
    <source>
        <dbReference type="ARBA" id="ARBA00022448"/>
    </source>
</evidence>
<organism evidence="9 10">
    <name type="scientific">Xanthoceras sorbifolium</name>
    <dbReference type="NCBI Taxonomy" id="99658"/>
    <lineage>
        <taxon>Eukaryota</taxon>
        <taxon>Viridiplantae</taxon>
        <taxon>Streptophyta</taxon>
        <taxon>Embryophyta</taxon>
        <taxon>Tracheophyta</taxon>
        <taxon>Spermatophyta</taxon>
        <taxon>Magnoliopsida</taxon>
        <taxon>eudicotyledons</taxon>
        <taxon>Gunneridae</taxon>
        <taxon>Pentapetalae</taxon>
        <taxon>rosids</taxon>
        <taxon>malvids</taxon>
        <taxon>Sapindales</taxon>
        <taxon>Sapindaceae</taxon>
        <taxon>Xanthoceroideae</taxon>
        <taxon>Xanthoceras</taxon>
    </lineage>
</organism>
<feature type="transmembrane region" description="Helical" evidence="7">
    <location>
        <begin position="604"/>
        <end position="623"/>
    </location>
</feature>
<name>A0ABQ8IDF9_9ROSI</name>
<keyword evidence="4" id="KW-0029">Amino-acid transport</keyword>
<feature type="domain" description="Amino acid transporter transmembrane" evidence="8">
    <location>
        <begin position="36"/>
        <end position="430"/>
    </location>
</feature>
<feature type="transmembrane region" description="Helical" evidence="7">
    <location>
        <begin position="279"/>
        <end position="298"/>
    </location>
</feature>
<evidence type="ECO:0000256" key="4">
    <source>
        <dbReference type="ARBA" id="ARBA00022970"/>
    </source>
</evidence>
<feature type="transmembrane region" description="Helical" evidence="7">
    <location>
        <begin position="38"/>
        <end position="59"/>
    </location>
</feature>
<feature type="transmembrane region" description="Helical" evidence="7">
    <location>
        <begin position="318"/>
        <end position="336"/>
    </location>
</feature>
<dbReference type="PANTHER" id="PTHR48017">
    <property type="entry name" value="OS05G0424000 PROTEIN-RELATED"/>
    <property type="match status" value="1"/>
</dbReference>
<dbReference type="InterPro" id="IPR013057">
    <property type="entry name" value="AA_transpt_TM"/>
</dbReference>
<protein>
    <recommendedName>
        <fullName evidence="8">Amino acid transporter transmembrane domain-containing protein</fullName>
    </recommendedName>
</protein>
<evidence type="ECO:0000313" key="10">
    <source>
        <dbReference type="Proteomes" id="UP000827721"/>
    </source>
</evidence>
<feature type="transmembrane region" description="Helical" evidence="7">
    <location>
        <begin position="190"/>
        <end position="216"/>
    </location>
</feature>
<evidence type="ECO:0000256" key="3">
    <source>
        <dbReference type="ARBA" id="ARBA00022692"/>
    </source>
</evidence>
<evidence type="ECO:0000259" key="8">
    <source>
        <dbReference type="Pfam" id="PF01490"/>
    </source>
</evidence>
<feature type="transmembrane region" description="Helical" evidence="7">
    <location>
        <begin position="501"/>
        <end position="524"/>
    </location>
</feature>
<evidence type="ECO:0000256" key="7">
    <source>
        <dbReference type="SAM" id="Phobius"/>
    </source>
</evidence>
<keyword evidence="5 7" id="KW-1133">Transmembrane helix</keyword>
<sequence length="736" mass="81535">MAVEHSLELDKDSCNDNGQPLRTDLEFYCMWATQPGTLWSCVAHIITAVIGSGVLSLAWSTAQLGWIAGPVALLCFAIITYVSASLLADCYRSPDSINGTPNRCYIDAVRVNLGKTHTWFCGLLQNLSFYGTDVAYVITTSTSMRAIQRSNCYHREGHEAPCAYGDTVYMLFFGAVQIVMSQIPDFHNMVWLSVIAAIMSFTYSFIGFGLGIAKVIENGEIKGSISGVPASNTADKLWLAFQALGDIAFAYPYSLILLEIQDTLKSPPPENKTMKKASIIAIFVTTFFYLCCGCFGYAAFGNLTPGNLLTGFGFYEPYWLIDFANACIVLHLVGGYQDKQIFSQPVFALVERWLTRKFPTSGFVNTFYTFKLPSLPPLKINLLRICFRTAYVVSTTGVAMVFPYFNQVLGVLGALNFWPLAIYFPVEMFLNNLKALGVEFGHHETPLLHSQPEDLSPKRTGTLWSCIAHIITAVIGSGVLSPDPINGTRNRSYMDAVRNSIMVLWLASKSDLLWYRCSLCYYYFNQPEISQIPDFLNMEWLSVIASVMSFAYSFIGLGLSFAQVIENGRIKGSITGVAATNTAETMDTLKSPPPENKTMKKASMVAIFITTFFYLCCGCSGYAAFGNLTPGNLLTGFRFYEPYWLIDLANVCIVLHLVGAYQDPTIATVEDKPLEAMLSNCICRVNSSIRDDIPLLQRRAWSVGSFELLAFGYIFSCGNALGAEQNWDMDCKMDCS</sequence>
<evidence type="ECO:0000256" key="6">
    <source>
        <dbReference type="ARBA" id="ARBA00023136"/>
    </source>
</evidence>
<dbReference type="EMBL" id="JAFEMO010000003">
    <property type="protein sequence ID" value="KAH7574702.1"/>
    <property type="molecule type" value="Genomic_DNA"/>
</dbReference>
<proteinExistence type="predicted"/>
<evidence type="ECO:0000256" key="5">
    <source>
        <dbReference type="ARBA" id="ARBA00022989"/>
    </source>
</evidence>
<accession>A0ABQ8IDF9</accession>
<comment type="subcellular location">
    <subcellularLocation>
        <location evidence="1">Membrane</location>
    </subcellularLocation>
</comment>
<evidence type="ECO:0000313" key="9">
    <source>
        <dbReference type="EMBL" id="KAH7574702.1"/>
    </source>
</evidence>
<keyword evidence="10" id="KW-1185">Reference proteome</keyword>
<feature type="transmembrane region" description="Helical" evidence="7">
    <location>
        <begin position="643"/>
        <end position="661"/>
    </location>
</feature>
<dbReference type="Pfam" id="PF01490">
    <property type="entry name" value="Aa_trans"/>
    <property type="match status" value="2"/>
</dbReference>
<evidence type="ECO:0000256" key="1">
    <source>
        <dbReference type="ARBA" id="ARBA00004370"/>
    </source>
</evidence>